<dbReference type="Gene3D" id="3.40.190.10">
    <property type="entry name" value="Periplasmic binding protein-like II"/>
    <property type="match status" value="2"/>
</dbReference>
<dbReference type="RefSeq" id="WP_123045986.1">
    <property type="nucleotide sequence ID" value="NZ_RDSR01000013.1"/>
</dbReference>
<evidence type="ECO:0000313" key="6">
    <source>
        <dbReference type="EMBL" id="RNE62221.1"/>
    </source>
</evidence>
<dbReference type="Gene3D" id="1.10.10.10">
    <property type="entry name" value="Winged helix-like DNA-binding domain superfamily/Winged helix DNA-binding domain"/>
    <property type="match status" value="1"/>
</dbReference>
<dbReference type="EMBL" id="RDSR01000013">
    <property type="protein sequence ID" value="RNE62221.1"/>
    <property type="molecule type" value="Genomic_DNA"/>
</dbReference>
<dbReference type="FunFam" id="1.10.10.10:FF:000001">
    <property type="entry name" value="LysR family transcriptional regulator"/>
    <property type="match status" value="1"/>
</dbReference>
<dbReference type="InterPro" id="IPR000847">
    <property type="entry name" value="LysR_HTH_N"/>
</dbReference>
<sequence>MTNRGDVTLSQLRYFVAAAVTGTMTGAAREFGVAQSAVSTAIAGLEAQIGAQLFVRRHARGLVPTAAGEQLLKDARWLLSELEGVIDVVRGTAAKPHGTVRVACFTTLVPFFMPRLLIRLALEYPGLEVDVIETDAEGADQVLRSGAAELAITYDFGFSGDISTARIGSARPYLVVAEADVRPGQTSAPLEELVERPFVLLDMPRSREHFLSLFHSRGLVPNIAYRTTSYETARALVGRGLGFSILHQRPQSSTAYDGGHVSALDISDDVDELPYVVARLKDVRRTARAKAVEDMVLSDASLRAGGLLQD</sequence>
<name>A0A3M8L9P9_9MICO</name>
<evidence type="ECO:0000259" key="5">
    <source>
        <dbReference type="PROSITE" id="PS50931"/>
    </source>
</evidence>
<organism evidence="6 7">
    <name type="scientific">Cryobacterium tepidiphilum</name>
    <dbReference type="NCBI Taxonomy" id="2486026"/>
    <lineage>
        <taxon>Bacteria</taxon>
        <taxon>Bacillati</taxon>
        <taxon>Actinomycetota</taxon>
        <taxon>Actinomycetes</taxon>
        <taxon>Micrococcales</taxon>
        <taxon>Microbacteriaceae</taxon>
        <taxon>Cryobacterium</taxon>
    </lineage>
</organism>
<evidence type="ECO:0000256" key="1">
    <source>
        <dbReference type="ARBA" id="ARBA00009437"/>
    </source>
</evidence>
<evidence type="ECO:0000256" key="3">
    <source>
        <dbReference type="ARBA" id="ARBA00023125"/>
    </source>
</evidence>
<dbReference type="InterPro" id="IPR036388">
    <property type="entry name" value="WH-like_DNA-bd_sf"/>
</dbReference>
<keyword evidence="7" id="KW-1185">Reference proteome</keyword>
<dbReference type="InterPro" id="IPR005119">
    <property type="entry name" value="LysR_subst-bd"/>
</dbReference>
<keyword evidence="2" id="KW-0805">Transcription regulation</keyword>
<dbReference type="PANTHER" id="PTHR30346">
    <property type="entry name" value="TRANSCRIPTIONAL DUAL REGULATOR HCAR-RELATED"/>
    <property type="match status" value="1"/>
</dbReference>
<evidence type="ECO:0000256" key="2">
    <source>
        <dbReference type="ARBA" id="ARBA00023015"/>
    </source>
</evidence>
<dbReference type="PROSITE" id="PS50931">
    <property type="entry name" value="HTH_LYSR"/>
    <property type="match status" value="1"/>
</dbReference>
<keyword evidence="3" id="KW-0238">DNA-binding</keyword>
<dbReference type="SUPFAM" id="SSF53850">
    <property type="entry name" value="Periplasmic binding protein-like II"/>
    <property type="match status" value="1"/>
</dbReference>
<dbReference type="Proteomes" id="UP000279859">
    <property type="component" value="Unassembled WGS sequence"/>
</dbReference>
<comment type="caution">
    <text evidence="6">The sequence shown here is derived from an EMBL/GenBank/DDBJ whole genome shotgun (WGS) entry which is preliminary data.</text>
</comment>
<dbReference type="InterPro" id="IPR036390">
    <property type="entry name" value="WH_DNA-bd_sf"/>
</dbReference>
<dbReference type="Pfam" id="PF03466">
    <property type="entry name" value="LysR_substrate"/>
    <property type="match status" value="1"/>
</dbReference>
<feature type="domain" description="HTH lysR-type" evidence="5">
    <location>
        <begin position="7"/>
        <end position="65"/>
    </location>
</feature>
<keyword evidence="4" id="KW-0804">Transcription</keyword>
<evidence type="ECO:0000313" key="7">
    <source>
        <dbReference type="Proteomes" id="UP000279859"/>
    </source>
</evidence>
<dbReference type="AlphaFoldDB" id="A0A3M8L9P9"/>
<protein>
    <submittedName>
        <fullName evidence="6">LysR family transcriptional regulator</fullName>
    </submittedName>
</protein>
<dbReference type="SUPFAM" id="SSF46785">
    <property type="entry name" value="Winged helix' DNA-binding domain"/>
    <property type="match status" value="1"/>
</dbReference>
<dbReference type="GO" id="GO:0003677">
    <property type="term" value="F:DNA binding"/>
    <property type="evidence" value="ECO:0007669"/>
    <property type="project" value="UniProtKB-KW"/>
</dbReference>
<dbReference type="PRINTS" id="PR00039">
    <property type="entry name" value="HTHLYSR"/>
</dbReference>
<dbReference type="PANTHER" id="PTHR30346:SF0">
    <property type="entry name" value="HCA OPERON TRANSCRIPTIONAL ACTIVATOR HCAR"/>
    <property type="match status" value="1"/>
</dbReference>
<reference evidence="6 7" key="1">
    <citation type="submission" date="2018-11" db="EMBL/GenBank/DDBJ databases">
        <title>Cryobacterium sp. nov., isolated from rhizosphere soil of lettuce.</title>
        <authorList>
            <person name="Wang Y."/>
        </authorList>
    </citation>
    <scope>NUCLEOTIDE SEQUENCE [LARGE SCALE GENOMIC DNA]</scope>
    <source>
        <strain evidence="6 7">NEAU-85</strain>
    </source>
</reference>
<proteinExistence type="inferred from homology"/>
<dbReference type="Pfam" id="PF00126">
    <property type="entry name" value="HTH_1"/>
    <property type="match status" value="1"/>
</dbReference>
<dbReference type="GO" id="GO:0003700">
    <property type="term" value="F:DNA-binding transcription factor activity"/>
    <property type="evidence" value="ECO:0007669"/>
    <property type="project" value="InterPro"/>
</dbReference>
<dbReference type="GO" id="GO:0032993">
    <property type="term" value="C:protein-DNA complex"/>
    <property type="evidence" value="ECO:0007669"/>
    <property type="project" value="TreeGrafter"/>
</dbReference>
<evidence type="ECO:0000256" key="4">
    <source>
        <dbReference type="ARBA" id="ARBA00023163"/>
    </source>
</evidence>
<accession>A0A3M8L9P9</accession>
<gene>
    <name evidence="6" type="ORF">EEJ31_09065</name>
</gene>
<comment type="similarity">
    <text evidence="1">Belongs to the LysR transcriptional regulatory family.</text>
</comment>
<dbReference type="OrthoDB" id="3461141at2"/>